<dbReference type="Gene3D" id="2.120.10.80">
    <property type="entry name" value="Kelch-type beta propeller"/>
    <property type="match status" value="1"/>
</dbReference>
<dbReference type="InterPro" id="IPR013783">
    <property type="entry name" value="Ig-like_fold"/>
</dbReference>
<dbReference type="PANTHER" id="PTHR45632:SF3">
    <property type="entry name" value="KELCH-LIKE PROTEIN 32"/>
    <property type="match status" value="1"/>
</dbReference>
<keyword evidence="5" id="KW-1185">Reference proteome</keyword>
<comment type="caution">
    <text evidence="4">The sequence shown here is derived from an EMBL/GenBank/DDBJ whole genome shotgun (WGS) entry which is preliminary data.</text>
</comment>
<feature type="domain" description="IPT/TIG" evidence="3">
    <location>
        <begin position="135"/>
        <end position="197"/>
    </location>
</feature>
<evidence type="ECO:0000256" key="2">
    <source>
        <dbReference type="ARBA" id="ARBA00022737"/>
    </source>
</evidence>
<dbReference type="PROSITE" id="PS51257">
    <property type="entry name" value="PROKAR_LIPOPROTEIN"/>
    <property type="match status" value="1"/>
</dbReference>
<evidence type="ECO:0000259" key="3">
    <source>
        <dbReference type="Pfam" id="PF01833"/>
    </source>
</evidence>
<protein>
    <submittedName>
        <fullName evidence="4">IPT/TIG domain-containing protein</fullName>
    </submittedName>
</protein>
<dbReference type="PANTHER" id="PTHR45632">
    <property type="entry name" value="LD33804P"/>
    <property type="match status" value="1"/>
</dbReference>
<evidence type="ECO:0000313" key="4">
    <source>
        <dbReference type="EMBL" id="MFD2201766.1"/>
    </source>
</evidence>
<dbReference type="SUPFAM" id="SSF81296">
    <property type="entry name" value="E set domains"/>
    <property type="match status" value="3"/>
</dbReference>
<dbReference type="RefSeq" id="WP_380801722.1">
    <property type="nucleotide sequence ID" value="NZ_JBHUIV010000015.1"/>
</dbReference>
<dbReference type="Gene3D" id="2.60.40.10">
    <property type="entry name" value="Immunoglobulins"/>
    <property type="match status" value="3"/>
</dbReference>
<dbReference type="Proteomes" id="UP001597414">
    <property type="component" value="Unassembled WGS sequence"/>
</dbReference>
<dbReference type="EMBL" id="JBHUIV010000015">
    <property type="protein sequence ID" value="MFD2201766.1"/>
    <property type="molecule type" value="Genomic_DNA"/>
</dbReference>
<name>A0ABW5BAR7_9BACT</name>
<gene>
    <name evidence="4" type="ORF">ACFSKV_09320</name>
</gene>
<keyword evidence="1" id="KW-0880">Kelch repeat</keyword>
<sequence>MNRNTFSKIFMIIVVSLSSYSCDESVKPDPKIPIVSTLTASAKENESVTLVGELSGVNEISNHGFWFTSDTSDWNKFSEKVDLGKPKSNGRFEKKFFQGILSGKTYYFKAYIKVNSNIIFGKALSFVSRGGKFATISRVEPEKGHLEEEIQIFGEGFGNDAGLLIVYFDDIGSNYYTITPTKISAVIPPAIKSPQFTIRLVEYYGAPDATYSYSLATPEVIGFEPTEPKLGEKIRIKGNHFDKEKTRNQVKFNGISAEIISSSRDEIEAIIPTNLTNSELEIEISAQLQTVKIEQKINIAPPIIESYPTRVRVMDIIEIKGKNFNPGYGANKVMFNEHEAKVIDGNTEFLMVEIPDNAYPNGFANLKILVAGQEANGNQTIEITDEWLMVDQDLPFSFYASPGTFVINHTAYVMANSKNFNDNKTYLWQFNPNTSSWTQIGTPFTNATGVIAHNSSKAYYFSNGENGKFWEYDPSLDKWTQKTDLPGAKREDPMIFSFDEKIYVGLGRVFNTANPINSGFYEYNPLSDSWRKLGDPPITNRFKPNAFVFDSKVMVFNGAADSGGNTVFQYSPSNDSWKELTPLEEPRSGTFSFVMNDKGYTSNGSSNSFEYNPFTDQWIPSFPMGYKYRSAGFSFVVDGKAYIGGGDTFPEGGTGEIFIFRK</sequence>
<proteinExistence type="predicted"/>
<dbReference type="SUPFAM" id="SSF117281">
    <property type="entry name" value="Kelch motif"/>
    <property type="match status" value="1"/>
</dbReference>
<keyword evidence="2" id="KW-0677">Repeat</keyword>
<dbReference type="InterPro" id="IPR002909">
    <property type="entry name" value="IPT_dom"/>
</dbReference>
<dbReference type="InterPro" id="IPR015915">
    <property type="entry name" value="Kelch-typ_b-propeller"/>
</dbReference>
<evidence type="ECO:0000256" key="1">
    <source>
        <dbReference type="ARBA" id="ARBA00022441"/>
    </source>
</evidence>
<dbReference type="InterPro" id="IPR014756">
    <property type="entry name" value="Ig_E-set"/>
</dbReference>
<dbReference type="Pfam" id="PF01833">
    <property type="entry name" value="TIG"/>
    <property type="match status" value="2"/>
</dbReference>
<dbReference type="CDD" id="cd00603">
    <property type="entry name" value="IPT_PCSR"/>
    <property type="match status" value="2"/>
</dbReference>
<reference evidence="5" key="1">
    <citation type="journal article" date="2019" name="Int. J. Syst. Evol. Microbiol.">
        <title>The Global Catalogue of Microorganisms (GCM) 10K type strain sequencing project: providing services to taxonomists for standard genome sequencing and annotation.</title>
        <authorList>
            <consortium name="The Broad Institute Genomics Platform"/>
            <consortium name="The Broad Institute Genome Sequencing Center for Infectious Disease"/>
            <person name="Wu L."/>
            <person name="Ma J."/>
        </authorList>
    </citation>
    <scope>NUCLEOTIDE SEQUENCE [LARGE SCALE GENOMIC DNA]</scope>
    <source>
        <strain evidence="5">KCTC 19812</strain>
    </source>
</reference>
<accession>A0ABW5BAR7</accession>
<organism evidence="4 5">
    <name type="scientific">Shivajiella indica</name>
    <dbReference type="NCBI Taxonomy" id="872115"/>
    <lineage>
        <taxon>Bacteria</taxon>
        <taxon>Pseudomonadati</taxon>
        <taxon>Bacteroidota</taxon>
        <taxon>Cytophagia</taxon>
        <taxon>Cytophagales</taxon>
        <taxon>Cyclobacteriaceae</taxon>
        <taxon>Shivajiella</taxon>
    </lineage>
</organism>
<feature type="domain" description="IPT/TIG" evidence="3">
    <location>
        <begin position="222"/>
        <end position="286"/>
    </location>
</feature>
<evidence type="ECO:0000313" key="5">
    <source>
        <dbReference type="Proteomes" id="UP001597414"/>
    </source>
</evidence>